<dbReference type="AlphaFoldDB" id="A0A2K3KT23"/>
<name>A0A2K3KT23_TRIPR</name>
<gene>
    <name evidence="2" type="ORF">L195_g056718</name>
</gene>
<proteinExistence type="predicted"/>
<feature type="domain" description="Glyoxal oxidase N-terminal" evidence="1">
    <location>
        <begin position="19"/>
        <end position="78"/>
    </location>
</feature>
<dbReference type="InterPro" id="IPR009880">
    <property type="entry name" value="Glyoxal_oxidase_N"/>
</dbReference>
<dbReference type="PANTHER" id="PTHR32208">
    <property type="entry name" value="SECRETED PROTEIN-RELATED"/>
    <property type="match status" value="1"/>
</dbReference>
<sequence length="78" mass="8469">MESNLILEAHKCDELKSVVQVTADPWCSCGGLAPDGTLVSVGGFLDGIRTIRYYGGPACNGNNNCDWREYNGAMNEDR</sequence>
<dbReference type="Pfam" id="PF07250">
    <property type="entry name" value="Glyoxal_oxid_N"/>
    <property type="match status" value="1"/>
</dbReference>
<evidence type="ECO:0000313" key="2">
    <source>
        <dbReference type="EMBL" id="PNX69442.1"/>
    </source>
</evidence>
<protein>
    <submittedName>
        <fullName evidence="2">Galactose oxidase</fullName>
    </submittedName>
</protein>
<dbReference type="STRING" id="57577.A0A2K3KT23"/>
<comment type="caution">
    <text evidence="2">The sequence shown here is derived from an EMBL/GenBank/DDBJ whole genome shotgun (WGS) entry which is preliminary data.</text>
</comment>
<dbReference type="Proteomes" id="UP000236291">
    <property type="component" value="Unassembled WGS sequence"/>
</dbReference>
<organism evidence="2 3">
    <name type="scientific">Trifolium pratense</name>
    <name type="common">Red clover</name>
    <dbReference type="NCBI Taxonomy" id="57577"/>
    <lineage>
        <taxon>Eukaryota</taxon>
        <taxon>Viridiplantae</taxon>
        <taxon>Streptophyta</taxon>
        <taxon>Embryophyta</taxon>
        <taxon>Tracheophyta</taxon>
        <taxon>Spermatophyta</taxon>
        <taxon>Magnoliopsida</taxon>
        <taxon>eudicotyledons</taxon>
        <taxon>Gunneridae</taxon>
        <taxon>Pentapetalae</taxon>
        <taxon>rosids</taxon>
        <taxon>fabids</taxon>
        <taxon>Fabales</taxon>
        <taxon>Fabaceae</taxon>
        <taxon>Papilionoideae</taxon>
        <taxon>50 kb inversion clade</taxon>
        <taxon>NPAAA clade</taxon>
        <taxon>Hologalegina</taxon>
        <taxon>IRL clade</taxon>
        <taxon>Trifolieae</taxon>
        <taxon>Trifolium</taxon>
    </lineage>
</organism>
<dbReference type="EMBL" id="ASHM01108745">
    <property type="protein sequence ID" value="PNX69442.1"/>
    <property type="molecule type" value="Genomic_DNA"/>
</dbReference>
<reference evidence="2 3" key="1">
    <citation type="journal article" date="2014" name="Am. J. Bot.">
        <title>Genome assembly and annotation for red clover (Trifolium pratense; Fabaceae).</title>
        <authorList>
            <person name="Istvanek J."/>
            <person name="Jaros M."/>
            <person name="Krenek A."/>
            <person name="Repkova J."/>
        </authorList>
    </citation>
    <scope>NUCLEOTIDE SEQUENCE [LARGE SCALE GENOMIC DNA]</scope>
    <source>
        <strain evidence="3">cv. Tatra</strain>
        <tissue evidence="2">Young leaves</tissue>
    </source>
</reference>
<accession>A0A2K3KT23</accession>
<evidence type="ECO:0000313" key="3">
    <source>
        <dbReference type="Proteomes" id="UP000236291"/>
    </source>
</evidence>
<reference evidence="2 3" key="2">
    <citation type="journal article" date="2017" name="Front. Plant Sci.">
        <title>Gene Classification and Mining of Molecular Markers Useful in Red Clover (Trifolium pratense) Breeding.</title>
        <authorList>
            <person name="Istvanek J."/>
            <person name="Dluhosova J."/>
            <person name="Dluhos P."/>
            <person name="Patkova L."/>
            <person name="Nedelnik J."/>
            <person name="Repkova J."/>
        </authorList>
    </citation>
    <scope>NUCLEOTIDE SEQUENCE [LARGE SCALE GENOMIC DNA]</scope>
    <source>
        <strain evidence="3">cv. Tatra</strain>
        <tissue evidence="2">Young leaves</tissue>
    </source>
</reference>
<dbReference type="PANTHER" id="PTHR32208:SF93">
    <property type="entry name" value="ALDEHYDE OXIDASE GLOX1"/>
    <property type="match status" value="1"/>
</dbReference>
<evidence type="ECO:0000259" key="1">
    <source>
        <dbReference type="Pfam" id="PF07250"/>
    </source>
</evidence>
<feature type="non-terminal residue" evidence="2">
    <location>
        <position position="78"/>
    </location>
</feature>